<accession>A0A4Q2U7L2</accession>
<sequence length="417" mass="44132">MIQRRTLLGAALAAPALLAFGRAAAAAEDVPIGIVYPLSGNSAQIGADAHAAYDVTAEIINGRHDPLPMLMGQGGGLARLGGAKVRLVYADHANDPQKARAEAERLITQDKVVAIIGSFSSATAATISQVCERYEVPYISADNSSPSLSQRGLKWFFRTTPNDANFSQAMFAFYKDVGAKTGHPVKSVSLFYEDSIFGTDSSNIQRKLAADNGIAVAADIRYRANSPSLSAEAQRLRAAGADVLMPSSYVSDAILVMRAMNEVGYHPPAILAQAAGFQEQSFITGAGDLAEGVLSRSSYAGDAVKTRPAIIPVSALYRAKQNKGLNDNTARQVTALQVLADAIDRAGSAKPADIRDALTRTDVKGVDTIMPWTGVRFDATGQNTDGTPVIQQVHEGAYRTVWPAEVAVAEPVWTVGQ</sequence>
<gene>
    <name evidence="6" type="ORF">D3273_15845</name>
</gene>
<evidence type="ECO:0000313" key="7">
    <source>
        <dbReference type="Proteomes" id="UP000290759"/>
    </source>
</evidence>
<dbReference type="InterPro" id="IPR006311">
    <property type="entry name" value="TAT_signal"/>
</dbReference>
<dbReference type="GO" id="GO:0006865">
    <property type="term" value="P:amino acid transport"/>
    <property type="evidence" value="ECO:0007669"/>
    <property type="project" value="UniProtKB-KW"/>
</dbReference>
<protein>
    <submittedName>
        <fullName evidence="6">Amino acid ABC transporter substrate-binding protein</fullName>
    </submittedName>
</protein>
<proteinExistence type="inferred from homology"/>
<evidence type="ECO:0000256" key="1">
    <source>
        <dbReference type="ARBA" id="ARBA00010062"/>
    </source>
</evidence>
<comment type="caution">
    <text evidence="6">The sequence shown here is derived from an EMBL/GenBank/DDBJ whole genome shotgun (WGS) entry which is preliminary data.</text>
</comment>
<evidence type="ECO:0000256" key="2">
    <source>
        <dbReference type="ARBA" id="ARBA00022729"/>
    </source>
</evidence>
<keyword evidence="7" id="KW-1185">Reference proteome</keyword>
<feature type="chain" id="PRO_5020709564" evidence="4">
    <location>
        <begin position="26"/>
        <end position="417"/>
    </location>
</feature>
<dbReference type="PROSITE" id="PS51318">
    <property type="entry name" value="TAT"/>
    <property type="match status" value="1"/>
</dbReference>
<dbReference type="AlphaFoldDB" id="A0A4Q2U7L2"/>
<evidence type="ECO:0000313" key="6">
    <source>
        <dbReference type="EMBL" id="RYC31007.1"/>
    </source>
</evidence>
<keyword evidence="3" id="KW-0813">Transport</keyword>
<name>A0A4Q2U7L2_9HYPH</name>
<dbReference type="PANTHER" id="PTHR30483:SF37">
    <property type="entry name" value="ABC TRANSPORTER SUBSTRATE-BINDING PROTEIN"/>
    <property type="match status" value="1"/>
</dbReference>
<dbReference type="Proteomes" id="UP000290759">
    <property type="component" value="Unassembled WGS sequence"/>
</dbReference>
<reference evidence="6 7" key="2">
    <citation type="submission" date="2019-02" db="EMBL/GenBank/DDBJ databases">
        <title>'Lichenibacterium ramalinii' gen. nov. sp. nov., 'Lichenibacterium minor' gen. nov. sp. nov.</title>
        <authorList>
            <person name="Pankratov T."/>
        </authorList>
    </citation>
    <scope>NUCLEOTIDE SEQUENCE [LARGE SCALE GENOMIC DNA]</scope>
    <source>
        <strain evidence="6 7">RmlP026</strain>
    </source>
</reference>
<dbReference type="InterPro" id="IPR028081">
    <property type="entry name" value="Leu-bd"/>
</dbReference>
<evidence type="ECO:0000259" key="5">
    <source>
        <dbReference type="Pfam" id="PF13458"/>
    </source>
</evidence>
<dbReference type="CDD" id="cd06340">
    <property type="entry name" value="PBP1_ABC_ligand_binding-like"/>
    <property type="match status" value="1"/>
</dbReference>
<comment type="similarity">
    <text evidence="1">Belongs to the leucine-binding protein family.</text>
</comment>
<dbReference type="InterPro" id="IPR028082">
    <property type="entry name" value="Peripla_BP_I"/>
</dbReference>
<dbReference type="Gene3D" id="3.40.50.2300">
    <property type="match status" value="2"/>
</dbReference>
<dbReference type="OrthoDB" id="7855203at2"/>
<feature type="signal peptide" evidence="4">
    <location>
        <begin position="1"/>
        <end position="25"/>
    </location>
</feature>
<keyword evidence="2 4" id="KW-0732">Signal</keyword>
<keyword evidence="3" id="KW-0029">Amino-acid transport</keyword>
<dbReference type="PANTHER" id="PTHR30483">
    <property type="entry name" value="LEUCINE-SPECIFIC-BINDING PROTEIN"/>
    <property type="match status" value="1"/>
</dbReference>
<dbReference type="EMBL" id="QYBB01000018">
    <property type="protein sequence ID" value="RYC31007.1"/>
    <property type="molecule type" value="Genomic_DNA"/>
</dbReference>
<dbReference type="RefSeq" id="WP_129227861.1">
    <property type="nucleotide sequence ID" value="NZ_QYBB01000018.1"/>
</dbReference>
<reference evidence="6 7" key="1">
    <citation type="submission" date="2018-12" db="EMBL/GenBank/DDBJ databases">
        <authorList>
            <person name="Grouzdev D.S."/>
            <person name="Krutkina M.S."/>
        </authorList>
    </citation>
    <scope>NUCLEOTIDE SEQUENCE [LARGE SCALE GENOMIC DNA]</scope>
    <source>
        <strain evidence="6 7">RmlP026</strain>
    </source>
</reference>
<evidence type="ECO:0000256" key="4">
    <source>
        <dbReference type="SAM" id="SignalP"/>
    </source>
</evidence>
<dbReference type="InterPro" id="IPR051010">
    <property type="entry name" value="BCAA_transport"/>
</dbReference>
<dbReference type="Pfam" id="PF13458">
    <property type="entry name" value="Peripla_BP_6"/>
    <property type="match status" value="1"/>
</dbReference>
<dbReference type="SUPFAM" id="SSF53822">
    <property type="entry name" value="Periplasmic binding protein-like I"/>
    <property type="match status" value="1"/>
</dbReference>
<feature type="domain" description="Leucine-binding protein" evidence="5">
    <location>
        <begin position="30"/>
        <end position="386"/>
    </location>
</feature>
<evidence type="ECO:0000256" key="3">
    <source>
        <dbReference type="ARBA" id="ARBA00022970"/>
    </source>
</evidence>
<organism evidence="6 7">
    <name type="scientific">Lichenibacterium minor</name>
    <dbReference type="NCBI Taxonomy" id="2316528"/>
    <lineage>
        <taxon>Bacteria</taxon>
        <taxon>Pseudomonadati</taxon>
        <taxon>Pseudomonadota</taxon>
        <taxon>Alphaproteobacteria</taxon>
        <taxon>Hyphomicrobiales</taxon>
        <taxon>Lichenihabitantaceae</taxon>
        <taxon>Lichenibacterium</taxon>
    </lineage>
</organism>